<dbReference type="STRING" id="1387353.BSF38_04955"/>
<accession>A0A1U7CWX3</accession>
<evidence type="ECO:0000313" key="1">
    <source>
        <dbReference type="EMBL" id="APW63389.1"/>
    </source>
</evidence>
<gene>
    <name evidence="1" type="ORF">BSF38_04955</name>
</gene>
<dbReference type="Proteomes" id="UP000186309">
    <property type="component" value="Chromosome"/>
</dbReference>
<dbReference type="AlphaFoldDB" id="A0A1U7CWX3"/>
<dbReference type="SUPFAM" id="SSF51726">
    <property type="entry name" value="UROD/MetE-like"/>
    <property type="match status" value="1"/>
</dbReference>
<dbReference type="EMBL" id="CP019082">
    <property type="protein sequence ID" value="APW63389.1"/>
    <property type="molecule type" value="Genomic_DNA"/>
</dbReference>
<dbReference type="RefSeq" id="WP_145952309.1">
    <property type="nucleotide sequence ID" value="NZ_CP019082.1"/>
</dbReference>
<evidence type="ECO:0008006" key="3">
    <source>
        <dbReference type="Google" id="ProtNLM"/>
    </source>
</evidence>
<keyword evidence="2" id="KW-1185">Reference proteome</keyword>
<dbReference type="Gene3D" id="3.20.20.210">
    <property type="match status" value="1"/>
</dbReference>
<dbReference type="KEGG" id="pbor:BSF38_04955"/>
<proteinExistence type="predicted"/>
<dbReference type="InterPro" id="IPR038071">
    <property type="entry name" value="UROD/MetE-like_sf"/>
</dbReference>
<sequence length="343" mass="35846">MTSSSWTRLSPGCTTGVGSLPFLDADEAVEFVAKSCPELPFWPQLPRRTAGEGVIGQGMGRLVQYLEPISRPYCWTVRPGAGPLFAAALDGGNSGLIPETAAGFFALERAIRSGRFPAARAVKAQLEGPATLAHCFYLDGGPVSRIPGWLGRLAGFLERQAAWQVRRLRDLGLLVVFVLDEPALSLVDGMSPAAPAVASALRRVLAAARREGAAVGIHCCATLPSAAFEDIDLDLLSFDAHLPIADDFYSLARGILARGGRLAFGLAPTGPSSMTVESMESRWLALASLLGDPAAVVSQSLVTATCGLGLSSTSDTDSSFTLAQRAGDSIRSYAAARSSAGLP</sequence>
<evidence type="ECO:0000313" key="2">
    <source>
        <dbReference type="Proteomes" id="UP000186309"/>
    </source>
</evidence>
<name>A0A1U7CWX3_9BACT</name>
<organism evidence="1 2">
    <name type="scientific">Paludisphaera borealis</name>
    <dbReference type="NCBI Taxonomy" id="1387353"/>
    <lineage>
        <taxon>Bacteria</taxon>
        <taxon>Pseudomonadati</taxon>
        <taxon>Planctomycetota</taxon>
        <taxon>Planctomycetia</taxon>
        <taxon>Isosphaerales</taxon>
        <taxon>Isosphaeraceae</taxon>
        <taxon>Paludisphaera</taxon>
    </lineage>
</organism>
<dbReference type="OrthoDB" id="144815at2"/>
<protein>
    <recommendedName>
        <fullName evidence="3">Methionine synthase</fullName>
    </recommendedName>
</protein>
<reference evidence="2" key="1">
    <citation type="submission" date="2016-12" db="EMBL/GenBank/DDBJ databases">
        <title>Comparative genomics of four Isosphaeraceae planctomycetes: a common pool of plasmids and glycoside hydrolase genes.</title>
        <authorList>
            <person name="Ivanova A."/>
        </authorList>
    </citation>
    <scope>NUCLEOTIDE SEQUENCE [LARGE SCALE GENOMIC DNA]</scope>
    <source>
        <strain evidence="2">PX4</strain>
    </source>
</reference>